<dbReference type="Proteomes" id="UP000095472">
    <property type="component" value="Chromosome"/>
</dbReference>
<evidence type="ECO:0000313" key="2">
    <source>
        <dbReference type="Proteomes" id="UP000095472"/>
    </source>
</evidence>
<accession>A0ACD5GNT4</accession>
<keyword evidence="2" id="KW-1185">Reference proteome</keyword>
<sequence length="44" mass="5066">MSLAFYHGLKRSSRSGTLGWEIDRLYPRVDRLLSSSVLMVTPLR</sequence>
<dbReference type="EMBL" id="CP182909">
    <property type="protein sequence ID" value="XPM62314.1"/>
    <property type="molecule type" value="Genomic_DNA"/>
</dbReference>
<evidence type="ECO:0000313" key="1">
    <source>
        <dbReference type="EMBL" id="XPM62314.1"/>
    </source>
</evidence>
<name>A0ACD5GNT4_9CYAN</name>
<reference evidence="1 2" key="1">
    <citation type="journal article" date="2016" name="Genome Announc.">
        <title>Draft Genome Sequence of the Thermotolerant Cyanobacterium Desertifilum sp. IPPAS B-1220.</title>
        <authorList>
            <person name="Mironov K.S."/>
            <person name="Sinetova M.A."/>
            <person name="Bolatkhan K."/>
            <person name="Zayadan B.K."/>
            <person name="Ustinova V.V."/>
            <person name="Kupriyanova E.V."/>
            <person name="Skrypnik A.N."/>
            <person name="Gogoleva N.E."/>
            <person name="Gogolev Y.V."/>
            <person name="Los D.A."/>
        </authorList>
    </citation>
    <scope>NUCLEOTIDE SEQUENCE [LARGE SCALE GENOMIC DNA]</scope>
    <source>
        <strain evidence="1 2">IPPAS B-1220</strain>
    </source>
</reference>
<gene>
    <name evidence="1" type="ORF">BH720_021355</name>
</gene>
<proteinExistence type="predicted"/>
<organism evidence="1 2">
    <name type="scientific">Desertifilum tharense IPPAS B-1220</name>
    <dbReference type="NCBI Taxonomy" id="1781255"/>
    <lineage>
        <taxon>Bacteria</taxon>
        <taxon>Bacillati</taxon>
        <taxon>Cyanobacteriota</taxon>
        <taxon>Cyanophyceae</taxon>
        <taxon>Desertifilales</taxon>
        <taxon>Desertifilaceae</taxon>
        <taxon>Desertifilum</taxon>
    </lineage>
</organism>
<protein>
    <submittedName>
        <fullName evidence="1">Uncharacterized protein</fullName>
    </submittedName>
</protein>